<evidence type="ECO:0000313" key="7">
    <source>
        <dbReference type="Proteomes" id="UP000178943"/>
    </source>
</evidence>
<comment type="similarity">
    <text evidence="2 4">Belongs to the pyridoxal phosphate-binding protein YggS/PROSC family.</text>
</comment>
<dbReference type="HAMAP" id="MF_02087">
    <property type="entry name" value="PLP_homeostasis"/>
    <property type="match status" value="1"/>
</dbReference>
<feature type="domain" description="Alanine racemase N-terminal" evidence="5">
    <location>
        <begin position="15"/>
        <end position="235"/>
    </location>
</feature>
<dbReference type="SUPFAM" id="SSF51419">
    <property type="entry name" value="PLP-binding barrel"/>
    <property type="match status" value="1"/>
</dbReference>
<dbReference type="NCBIfam" id="TIGR00044">
    <property type="entry name" value="YggS family pyridoxal phosphate-dependent enzyme"/>
    <property type="match status" value="1"/>
</dbReference>
<sequence length="240" mass="27101">MNMRQQTIVENISYIQNHISKICSKTGRDVFSVKLMAVSKTMPADDIVIAIEAGVKIVGENIVQEASEKFRIIKPVLEEHGVRLHFIGHLQSNKVRMAMDVFDSIDTIDRLKIAHKLQENGEAENKVIDCMIQINIGSENSKFGISDSELKNLIAAAAQMKNLRIKGLFAVPPYFEDPESVRPYLQKMRLLQKDLQKAFPHFDLNELSMGMSHDYSVAIEEGATIIRVGQGIFGPRFMRK</sequence>
<dbReference type="STRING" id="1817863.A2Y62_21265"/>
<dbReference type="InterPro" id="IPR011078">
    <property type="entry name" value="PyrdxlP_homeostasis"/>
</dbReference>
<comment type="cofactor">
    <cofactor evidence="3">
        <name>pyridoxal 5'-phosphate</name>
        <dbReference type="ChEBI" id="CHEBI:597326"/>
    </cofactor>
</comment>
<feature type="modified residue" description="N6-(pyridoxal phosphate)lysine" evidence="2 3">
    <location>
        <position position="40"/>
    </location>
</feature>
<dbReference type="InterPro" id="IPR029066">
    <property type="entry name" value="PLP-binding_barrel"/>
</dbReference>
<dbReference type="Pfam" id="PF01168">
    <property type="entry name" value="Ala_racemase_N"/>
    <property type="match status" value="1"/>
</dbReference>
<dbReference type="Gene3D" id="3.20.20.10">
    <property type="entry name" value="Alanine racemase"/>
    <property type="match status" value="1"/>
</dbReference>
<dbReference type="AlphaFoldDB" id="A0A1F5VP27"/>
<dbReference type="GO" id="GO:0030170">
    <property type="term" value="F:pyridoxal phosphate binding"/>
    <property type="evidence" value="ECO:0007669"/>
    <property type="project" value="UniProtKB-UniRule"/>
</dbReference>
<evidence type="ECO:0000256" key="3">
    <source>
        <dbReference type="PIRSR" id="PIRSR004848-1"/>
    </source>
</evidence>
<dbReference type="PANTHER" id="PTHR10146:SF14">
    <property type="entry name" value="PYRIDOXAL PHOSPHATE HOMEOSTASIS PROTEIN"/>
    <property type="match status" value="1"/>
</dbReference>
<keyword evidence="1 2" id="KW-0663">Pyridoxal phosphate</keyword>
<comment type="function">
    <text evidence="2">Pyridoxal 5'-phosphate (PLP)-binding protein, which is involved in PLP homeostasis.</text>
</comment>
<evidence type="ECO:0000313" key="6">
    <source>
        <dbReference type="EMBL" id="OGF65130.1"/>
    </source>
</evidence>
<evidence type="ECO:0000256" key="1">
    <source>
        <dbReference type="ARBA" id="ARBA00022898"/>
    </source>
</evidence>
<evidence type="ECO:0000256" key="2">
    <source>
        <dbReference type="HAMAP-Rule" id="MF_02087"/>
    </source>
</evidence>
<comment type="caution">
    <text evidence="6">The sequence shown here is derived from an EMBL/GenBank/DDBJ whole genome shotgun (WGS) entry which is preliminary data.</text>
</comment>
<dbReference type="InterPro" id="IPR001608">
    <property type="entry name" value="Ala_racemase_N"/>
</dbReference>
<evidence type="ECO:0000259" key="5">
    <source>
        <dbReference type="Pfam" id="PF01168"/>
    </source>
</evidence>
<dbReference type="FunFam" id="3.20.20.10:FF:000018">
    <property type="entry name" value="Pyridoxal phosphate homeostasis protein"/>
    <property type="match status" value="1"/>
</dbReference>
<dbReference type="CDD" id="cd00635">
    <property type="entry name" value="PLPDE_III_YBL036c_like"/>
    <property type="match status" value="1"/>
</dbReference>
<protein>
    <recommendedName>
        <fullName evidence="2">Pyridoxal phosphate homeostasis protein</fullName>
        <shortName evidence="2">PLP homeostasis protein</shortName>
    </recommendedName>
</protein>
<evidence type="ECO:0000256" key="4">
    <source>
        <dbReference type="RuleBase" id="RU004514"/>
    </source>
</evidence>
<dbReference type="Proteomes" id="UP000178943">
    <property type="component" value="Unassembled WGS sequence"/>
</dbReference>
<accession>A0A1F5VP27</accession>
<dbReference type="PIRSF" id="PIRSF004848">
    <property type="entry name" value="YBL036c_PLPDEIII"/>
    <property type="match status" value="1"/>
</dbReference>
<proteinExistence type="inferred from homology"/>
<dbReference type="EMBL" id="MFGW01000117">
    <property type="protein sequence ID" value="OGF65130.1"/>
    <property type="molecule type" value="Genomic_DNA"/>
</dbReference>
<reference evidence="6 7" key="1">
    <citation type="journal article" date="2016" name="Nat. Commun.">
        <title>Thousands of microbial genomes shed light on interconnected biogeochemical processes in an aquifer system.</title>
        <authorList>
            <person name="Anantharaman K."/>
            <person name="Brown C.T."/>
            <person name="Hug L.A."/>
            <person name="Sharon I."/>
            <person name="Castelle C.J."/>
            <person name="Probst A.J."/>
            <person name="Thomas B.C."/>
            <person name="Singh A."/>
            <person name="Wilkins M.J."/>
            <person name="Karaoz U."/>
            <person name="Brodie E.L."/>
            <person name="Williams K.H."/>
            <person name="Hubbard S.S."/>
            <person name="Banfield J.F."/>
        </authorList>
    </citation>
    <scope>NUCLEOTIDE SEQUENCE [LARGE SCALE GENOMIC DNA]</scope>
</reference>
<gene>
    <name evidence="6" type="ORF">A2Y62_21265</name>
</gene>
<dbReference type="PANTHER" id="PTHR10146">
    <property type="entry name" value="PROLINE SYNTHETASE CO-TRANSCRIBED BACTERIAL HOMOLOG PROTEIN"/>
    <property type="match status" value="1"/>
</dbReference>
<organism evidence="6 7">
    <name type="scientific">Candidatus Fischerbacteria bacterium RBG_13_37_8</name>
    <dbReference type="NCBI Taxonomy" id="1817863"/>
    <lineage>
        <taxon>Bacteria</taxon>
        <taxon>Candidatus Fischeribacteriota</taxon>
    </lineage>
</organism>
<name>A0A1F5VP27_9BACT</name>